<proteinExistence type="predicted"/>
<protein>
    <recommendedName>
        <fullName evidence="3">GAF domain-containing protein</fullName>
    </recommendedName>
</protein>
<evidence type="ECO:0008006" key="3">
    <source>
        <dbReference type="Google" id="ProtNLM"/>
    </source>
</evidence>
<comment type="caution">
    <text evidence="1">The sequence shown here is derived from an EMBL/GenBank/DDBJ whole genome shotgun (WGS) entry which is preliminary data.</text>
</comment>
<gene>
    <name evidence="1" type="ORF">QHF89_49730</name>
</gene>
<evidence type="ECO:0000313" key="1">
    <source>
        <dbReference type="EMBL" id="MDI1437688.1"/>
    </source>
</evidence>
<name>A0ABT6PAX9_9BACT</name>
<dbReference type="RefSeq" id="WP_136973410.1">
    <property type="nucleotide sequence ID" value="NZ_JARZHI010000159.1"/>
</dbReference>
<dbReference type="Gene3D" id="3.30.450.40">
    <property type="match status" value="1"/>
</dbReference>
<dbReference type="SUPFAM" id="SSF55781">
    <property type="entry name" value="GAF domain-like"/>
    <property type="match status" value="1"/>
</dbReference>
<dbReference type="InterPro" id="IPR029016">
    <property type="entry name" value="GAF-like_dom_sf"/>
</dbReference>
<evidence type="ECO:0000313" key="2">
    <source>
        <dbReference type="Proteomes" id="UP001160301"/>
    </source>
</evidence>
<dbReference type="EMBL" id="JARZHI010000159">
    <property type="protein sequence ID" value="MDI1437688.1"/>
    <property type="molecule type" value="Genomic_DNA"/>
</dbReference>
<dbReference type="Proteomes" id="UP001160301">
    <property type="component" value="Unassembled WGS sequence"/>
</dbReference>
<keyword evidence="2" id="KW-1185">Reference proteome</keyword>
<organism evidence="1 2">
    <name type="scientific">Polyangium sorediatum</name>
    <dbReference type="NCBI Taxonomy" id="889274"/>
    <lineage>
        <taxon>Bacteria</taxon>
        <taxon>Pseudomonadati</taxon>
        <taxon>Myxococcota</taxon>
        <taxon>Polyangia</taxon>
        <taxon>Polyangiales</taxon>
        <taxon>Polyangiaceae</taxon>
        <taxon>Polyangium</taxon>
    </lineage>
</organism>
<sequence>MPHDAYRPTFVKSLAMTPIRRRDPIGAIGTYWRIERTIAPDRLELLQALADTAAVALRQAEQMARPRSCAEPDERRVPLHQRIEHHLRVSLLKLARAEDDFGAEIGYSAR</sequence>
<reference evidence="1 2" key="1">
    <citation type="submission" date="2023-04" db="EMBL/GenBank/DDBJ databases">
        <title>The genome sequence of Polyangium sorediatum DSM14670.</title>
        <authorList>
            <person name="Zhang X."/>
        </authorList>
    </citation>
    <scope>NUCLEOTIDE SEQUENCE [LARGE SCALE GENOMIC DNA]</scope>
    <source>
        <strain evidence="1 2">DSM 14670</strain>
    </source>
</reference>
<accession>A0ABT6PAX9</accession>